<keyword evidence="2" id="KW-1185">Reference proteome</keyword>
<reference evidence="1 2" key="2">
    <citation type="journal article" date="2016" name="ISME J.">
        <title>Physiological and genomic characterization of two novel marine thaumarchaeal strains indicates niche differentiation.</title>
        <authorList>
            <person name="Bayer B."/>
            <person name="Vojvoda J."/>
            <person name="Offre P."/>
            <person name="Alves R.J."/>
            <person name="Elisabeth N.H."/>
            <person name="Garcia J.A."/>
            <person name="Volland J.M."/>
            <person name="Srivastava A."/>
            <person name="Schleper C."/>
            <person name="Herndl G.J."/>
        </authorList>
    </citation>
    <scope>NUCLEOTIDE SEQUENCE [LARGE SCALE GENOMIC DNA]</scope>
    <source>
        <strain evidence="1 2">D3C</strain>
    </source>
</reference>
<evidence type="ECO:0000313" key="2">
    <source>
        <dbReference type="Proteomes" id="UP000032027"/>
    </source>
</evidence>
<organism evidence="1 2">
    <name type="scientific">Nitrosopumilus piranensis</name>
    <dbReference type="NCBI Taxonomy" id="1582439"/>
    <lineage>
        <taxon>Archaea</taxon>
        <taxon>Nitrososphaerota</taxon>
        <taxon>Nitrososphaeria</taxon>
        <taxon>Nitrosopumilales</taxon>
        <taxon>Nitrosopumilaceae</taxon>
        <taxon>Nitrosopumilus</taxon>
    </lineage>
</organism>
<reference evidence="2" key="1">
    <citation type="submission" date="2015-02" db="EMBL/GenBank/DDBJ databases">
        <title>Characterization of two novel Thaumarchaeota isolated from the Northern Adriatic Sea.</title>
        <authorList>
            <person name="Bayer B."/>
            <person name="Vojvoda J."/>
            <person name="Offre P."/>
            <person name="Srivastava A."/>
            <person name="Elisabeth N."/>
            <person name="Garcia J.A.L."/>
            <person name="Schleper C."/>
            <person name="Herndl G.J."/>
        </authorList>
    </citation>
    <scope>NUCLEOTIDE SEQUENCE [LARGE SCALE GENOMIC DNA]</scope>
    <source>
        <strain evidence="2">D3C</strain>
    </source>
</reference>
<dbReference type="KEGG" id="nid:NPIRD3C_0949"/>
<sequence>MTEIPDKKWIANYSEEPTQKQRIALDKKDIDSKLSKSISLVRALQNELLLESYSKTDIEKGLAQILFDLECVKNGFMDV</sequence>
<evidence type="ECO:0000313" key="1">
    <source>
        <dbReference type="EMBL" id="AJM92161.1"/>
    </source>
</evidence>
<dbReference type="EMBL" id="CP010868">
    <property type="protein sequence ID" value="AJM92161.1"/>
    <property type="molecule type" value="Genomic_DNA"/>
</dbReference>
<protein>
    <submittedName>
        <fullName evidence="1">Uncharacterized protein</fullName>
    </submittedName>
</protein>
<proteinExistence type="predicted"/>
<dbReference type="AlphaFoldDB" id="A0A0C5BV74"/>
<dbReference type="STRING" id="1582439.NPIRD3C_0949"/>
<accession>A0A0C5BV74</accession>
<reference evidence="1 2" key="3">
    <citation type="journal article" date="2019" name="Int. J. Syst. Evol. Microbiol.">
        <title>Nitrosopumilus adriaticus sp. nov. and Nitrosopumilus piranensis sp. nov., two ammonia-oxidizing archaea from the Adriatic Sea and members of the class Nitrososphaeria.</title>
        <authorList>
            <person name="Bayer B."/>
            <person name="Vojvoda J."/>
            <person name="Reinthaler T."/>
            <person name="Reyes C."/>
            <person name="Pinto M."/>
            <person name="Herndl G.J."/>
        </authorList>
    </citation>
    <scope>NUCLEOTIDE SEQUENCE [LARGE SCALE GENOMIC DNA]</scope>
    <source>
        <strain evidence="1 2">D3C</strain>
    </source>
</reference>
<dbReference type="RefSeq" id="WP_148703060.1">
    <property type="nucleotide sequence ID" value="NZ_CP010868.1"/>
</dbReference>
<gene>
    <name evidence="1" type="ORF">NPIRD3C_0949</name>
</gene>
<dbReference type="GeneID" id="41600114"/>
<name>A0A0C5BV74_9ARCH</name>
<dbReference type="HOGENOM" id="CLU_2597530_0_0_2"/>
<dbReference type="Proteomes" id="UP000032027">
    <property type="component" value="Chromosome"/>
</dbReference>